<reference evidence="1" key="1">
    <citation type="submission" date="2018-02" db="EMBL/GenBank/DDBJ databases">
        <title>Rhizophora mucronata_Transcriptome.</title>
        <authorList>
            <person name="Meera S.P."/>
            <person name="Sreeshan A."/>
            <person name="Augustine A."/>
        </authorList>
    </citation>
    <scope>NUCLEOTIDE SEQUENCE</scope>
    <source>
        <tissue evidence="1">Leaf</tissue>
    </source>
</reference>
<dbReference type="EMBL" id="GGEC01006978">
    <property type="protein sequence ID" value="MBW87461.1"/>
    <property type="molecule type" value="Transcribed_RNA"/>
</dbReference>
<name>A0A2P2J1Z0_RHIMU</name>
<proteinExistence type="predicted"/>
<accession>A0A2P2J1Z0</accession>
<organism evidence="1">
    <name type="scientific">Rhizophora mucronata</name>
    <name type="common">Asiatic mangrove</name>
    <dbReference type="NCBI Taxonomy" id="61149"/>
    <lineage>
        <taxon>Eukaryota</taxon>
        <taxon>Viridiplantae</taxon>
        <taxon>Streptophyta</taxon>
        <taxon>Embryophyta</taxon>
        <taxon>Tracheophyta</taxon>
        <taxon>Spermatophyta</taxon>
        <taxon>Magnoliopsida</taxon>
        <taxon>eudicotyledons</taxon>
        <taxon>Gunneridae</taxon>
        <taxon>Pentapetalae</taxon>
        <taxon>rosids</taxon>
        <taxon>fabids</taxon>
        <taxon>Malpighiales</taxon>
        <taxon>Rhizophoraceae</taxon>
        <taxon>Rhizophora</taxon>
    </lineage>
</organism>
<evidence type="ECO:0000313" key="1">
    <source>
        <dbReference type="EMBL" id="MBW87461.1"/>
    </source>
</evidence>
<protein>
    <submittedName>
        <fullName evidence="1">Uncharacterized protein</fullName>
    </submittedName>
</protein>
<sequence>MVGPKKIIKDDMLKNCANVGLLNLKKLNTLKDGMIIKR</sequence>
<dbReference type="AlphaFoldDB" id="A0A2P2J1Z0"/>